<accession>A0AAN7H345</accession>
<evidence type="ECO:0000259" key="3">
    <source>
        <dbReference type="Pfam" id="PF10342"/>
    </source>
</evidence>
<dbReference type="PANTHER" id="PTHR35185">
    <property type="entry name" value="SERINE/THREONINE-RICH PROTEIN ADG2-RELATED"/>
    <property type="match status" value="1"/>
</dbReference>
<dbReference type="PANTHER" id="PTHR35185:SF1">
    <property type="entry name" value="UPF0619 GPI-ANCHORED MEMBRANE PROTEIN C1322.10"/>
    <property type="match status" value="1"/>
</dbReference>
<organism evidence="4 5">
    <name type="scientific">Podospora fimiseda</name>
    <dbReference type="NCBI Taxonomy" id="252190"/>
    <lineage>
        <taxon>Eukaryota</taxon>
        <taxon>Fungi</taxon>
        <taxon>Dikarya</taxon>
        <taxon>Ascomycota</taxon>
        <taxon>Pezizomycotina</taxon>
        <taxon>Sordariomycetes</taxon>
        <taxon>Sordariomycetidae</taxon>
        <taxon>Sordariales</taxon>
        <taxon>Podosporaceae</taxon>
        <taxon>Podospora</taxon>
    </lineage>
</organism>
<dbReference type="InterPro" id="IPR052479">
    <property type="entry name" value="GPI-anchor_Adhesion_Reg"/>
</dbReference>
<evidence type="ECO:0000256" key="1">
    <source>
        <dbReference type="ARBA" id="ARBA00022729"/>
    </source>
</evidence>
<evidence type="ECO:0000313" key="4">
    <source>
        <dbReference type="EMBL" id="KAK4227780.1"/>
    </source>
</evidence>
<keyword evidence="1 2" id="KW-0732">Signal</keyword>
<evidence type="ECO:0000313" key="5">
    <source>
        <dbReference type="Proteomes" id="UP001301958"/>
    </source>
</evidence>
<reference evidence="4" key="1">
    <citation type="journal article" date="2023" name="Mol. Phylogenet. Evol.">
        <title>Genome-scale phylogeny and comparative genomics of the fungal order Sordariales.</title>
        <authorList>
            <person name="Hensen N."/>
            <person name="Bonometti L."/>
            <person name="Westerberg I."/>
            <person name="Brannstrom I.O."/>
            <person name="Guillou S."/>
            <person name="Cros-Aarteil S."/>
            <person name="Calhoun S."/>
            <person name="Haridas S."/>
            <person name="Kuo A."/>
            <person name="Mondo S."/>
            <person name="Pangilinan J."/>
            <person name="Riley R."/>
            <person name="LaButti K."/>
            <person name="Andreopoulos B."/>
            <person name="Lipzen A."/>
            <person name="Chen C."/>
            <person name="Yan M."/>
            <person name="Daum C."/>
            <person name="Ng V."/>
            <person name="Clum A."/>
            <person name="Steindorff A."/>
            <person name="Ohm R.A."/>
            <person name="Martin F."/>
            <person name="Silar P."/>
            <person name="Natvig D.O."/>
            <person name="Lalanne C."/>
            <person name="Gautier V."/>
            <person name="Ament-Velasquez S.L."/>
            <person name="Kruys A."/>
            <person name="Hutchinson M.I."/>
            <person name="Powell A.J."/>
            <person name="Barry K."/>
            <person name="Miller A.N."/>
            <person name="Grigoriev I.V."/>
            <person name="Debuchy R."/>
            <person name="Gladieux P."/>
            <person name="Hiltunen Thoren M."/>
            <person name="Johannesson H."/>
        </authorList>
    </citation>
    <scope>NUCLEOTIDE SEQUENCE</scope>
    <source>
        <strain evidence="4">CBS 990.96</strain>
    </source>
</reference>
<feature type="signal peptide" evidence="2">
    <location>
        <begin position="1"/>
        <end position="19"/>
    </location>
</feature>
<dbReference type="Pfam" id="PF10342">
    <property type="entry name" value="Kre9_KNH"/>
    <property type="match status" value="1"/>
</dbReference>
<protein>
    <recommendedName>
        <fullName evidence="3">Yeast cell wall synthesis Kre9/Knh1-like N-terminal domain-containing protein</fullName>
    </recommendedName>
</protein>
<proteinExistence type="predicted"/>
<evidence type="ECO:0000256" key="2">
    <source>
        <dbReference type="SAM" id="SignalP"/>
    </source>
</evidence>
<gene>
    <name evidence="4" type="ORF">QBC38DRAFT_183757</name>
</gene>
<sequence>MRSTTAFFSALFAAASTSAIQITYPTKDETLPLSQGIKVKWTTVSTDPAKAHLFLVNMASGHTPFSKDLGEVDLARGSFVVVEQDIPSDSAYQFNFQSVDENNTGILAQSAQFAVVNIENEGDVATTLITDDTKTSAKTTGKTTATAEDATVATTISTVSASATETGTTESAAETASVTGTAAAATSSSVDSGAEVRTRGSMLALVAAGVVALVL</sequence>
<feature type="chain" id="PRO_5042903413" description="Yeast cell wall synthesis Kre9/Knh1-like N-terminal domain-containing protein" evidence="2">
    <location>
        <begin position="20"/>
        <end position="215"/>
    </location>
</feature>
<keyword evidence="5" id="KW-1185">Reference proteome</keyword>
<dbReference type="EMBL" id="MU865327">
    <property type="protein sequence ID" value="KAK4227780.1"/>
    <property type="molecule type" value="Genomic_DNA"/>
</dbReference>
<reference evidence="4" key="2">
    <citation type="submission" date="2023-05" db="EMBL/GenBank/DDBJ databases">
        <authorList>
            <consortium name="Lawrence Berkeley National Laboratory"/>
            <person name="Steindorff A."/>
            <person name="Hensen N."/>
            <person name="Bonometti L."/>
            <person name="Westerberg I."/>
            <person name="Brannstrom I.O."/>
            <person name="Guillou S."/>
            <person name="Cros-Aarteil S."/>
            <person name="Calhoun S."/>
            <person name="Haridas S."/>
            <person name="Kuo A."/>
            <person name="Mondo S."/>
            <person name="Pangilinan J."/>
            <person name="Riley R."/>
            <person name="Labutti K."/>
            <person name="Andreopoulos B."/>
            <person name="Lipzen A."/>
            <person name="Chen C."/>
            <person name="Yanf M."/>
            <person name="Daum C."/>
            <person name="Ng V."/>
            <person name="Clum A."/>
            <person name="Ohm R."/>
            <person name="Martin F."/>
            <person name="Silar P."/>
            <person name="Natvig D."/>
            <person name="Lalanne C."/>
            <person name="Gautier V."/>
            <person name="Ament-Velasquez S.L."/>
            <person name="Kruys A."/>
            <person name="Hutchinson M.I."/>
            <person name="Powell A.J."/>
            <person name="Barry K."/>
            <person name="Miller A.N."/>
            <person name="Grigoriev I.V."/>
            <person name="Debuchy R."/>
            <person name="Gladieux P."/>
            <person name="Thoren M.H."/>
            <person name="Johannesson H."/>
        </authorList>
    </citation>
    <scope>NUCLEOTIDE SEQUENCE</scope>
    <source>
        <strain evidence="4">CBS 990.96</strain>
    </source>
</reference>
<dbReference type="AlphaFoldDB" id="A0AAN7H345"/>
<feature type="domain" description="Yeast cell wall synthesis Kre9/Knh1-like N-terminal" evidence="3">
    <location>
        <begin position="25"/>
        <end position="115"/>
    </location>
</feature>
<dbReference type="InterPro" id="IPR018466">
    <property type="entry name" value="Kre9/Knh1-like_N"/>
</dbReference>
<comment type="caution">
    <text evidence="4">The sequence shown here is derived from an EMBL/GenBank/DDBJ whole genome shotgun (WGS) entry which is preliminary data.</text>
</comment>
<dbReference type="Proteomes" id="UP001301958">
    <property type="component" value="Unassembled WGS sequence"/>
</dbReference>
<name>A0AAN7H345_9PEZI</name>